<dbReference type="PaxDb" id="449447-MAE_14600"/>
<protein>
    <submittedName>
        <fullName evidence="1">Uncharacterized protein</fullName>
    </submittedName>
</protein>
<reference evidence="1 2" key="1">
    <citation type="journal article" date="2007" name="DNA Res.">
        <title>Complete genomic structure of the bloom-forming toxic cyanobacterium Microcystis aeruginosa NIES-843.</title>
        <authorList>
            <person name="Kaneko T."/>
            <person name="Nakajima N."/>
            <person name="Okamoto S."/>
            <person name="Suzuki I."/>
            <person name="Tanabe Y."/>
            <person name="Tamaoki M."/>
            <person name="Nakamura Y."/>
            <person name="Kasai F."/>
            <person name="Watanabe A."/>
            <person name="Kawashima K."/>
            <person name="Kishida Y."/>
            <person name="Ono A."/>
            <person name="Shimizu Y."/>
            <person name="Takahashi C."/>
            <person name="Minami C."/>
            <person name="Fujishiro T."/>
            <person name="Kohara M."/>
            <person name="Katoh M."/>
            <person name="Nakazaki N."/>
            <person name="Nakayama S."/>
            <person name="Yamada M."/>
            <person name="Tabata S."/>
            <person name="Watanabe M.M."/>
        </authorList>
    </citation>
    <scope>NUCLEOTIDE SEQUENCE [LARGE SCALE GENOMIC DNA]</scope>
    <source>
        <strain evidence="2">NIES-843 / IAM M-247</strain>
    </source>
</reference>
<gene>
    <name evidence="1" type="ordered locus">MAE_14600</name>
</gene>
<evidence type="ECO:0000313" key="2">
    <source>
        <dbReference type="Proteomes" id="UP000001510"/>
    </source>
</evidence>
<sequence length="113" mass="12881">MTVFQQNNIHLSPQIIGKNTNSLKVQFGIDIFDGNIHIRTGVKFIGTSHGAKDISSINSVFYGIFMKPLLSFRQQGLSLLFSLNIFFFEDFIEFWGRKSAHELILPLSLGKRF</sequence>
<proteinExistence type="predicted"/>
<keyword evidence="2" id="KW-1185">Reference proteome</keyword>
<organism evidence="1 2">
    <name type="scientific">Microcystis aeruginosa (strain NIES-843 / IAM M-2473)</name>
    <dbReference type="NCBI Taxonomy" id="449447"/>
    <lineage>
        <taxon>Bacteria</taxon>
        <taxon>Bacillati</taxon>
        <taxon>Cyanobacteriota</taxon>
        <taxon>Cyanophyceae</taxon>
        <taxon>Oscillatoriophycideae</taxon>
        <taxon>Chroococcales</taxon>
        <taxon>Microcystaceae</taxon>
        <taxon>Microcystis</taxon>
    </lineage>
</organism>
<dbReference type="Proteomes" id="UP000001510">
    <property type="component" value="Chromosome"/>
</dbReference>
<dbReference type="HOGENOM" id="CLU_2130593_0_0_3"/>
<name>B0JU94_MICAN</name>
<dbReference type="EnsemblBacteria" id="BAG01282">
    <property type="protein sequence ID" value="BAG01282"/>
    <property type="gene ID" value="MAE_14600"/>
</dbReference>
<dbReference type="STRING" id="449447.MAE_14600"/>
<accession>B0JU94</accession>
<dbReference type="KEGG" id="mar:MAE_14600"/>
<evidence type="ECO:0000313" key="1">
    <source>
        <dbReference type="EMBL" id="BAG01282.1"/>
    </source>
</evidence>
<dbReference type="AlphaFoldDB" id="B0JU94"/>
<dbReference type="EMBL" id="AP009552">
    <property type="protein sequence ID" value="BAG01282.1"/>
    <property type="molecule type" value="Genomic_DNA"/>
</dbReference>